<dbReference type="InterPro" id="IPR009964">
    <property type="entry name" value="DUF1491"/>
</dbReference>
<dbReference type="AlphaFoldDB" id="A0A7Y0BQQ5"/>
<accession>A0A7Y0BQQ5</accession>
<dbReference type="RefSeq" id="WP_169493912.1">
    <property type="nucleotide sequence ID" value="NZ_AP029021.1"/>
</dbReference>
<dbReference type="EMBL" id="JABBGM010000005">
    <property type="protein sequence ID" value="NML94648.1"/>
    <property type="molecule type" value="Genomic_DNA"/>
</dbReference>
<protein>
    <submittedName>
        <fullName evidence="1">DUF1491 family protein</fullName>
    </submittedName>
</protein>
<keyword evidence="2" id="KW-1185">Reference proteome</keyword>
<comment type="caution">
    <text evidence="1">The sequence shown here is derived from an EMBL/GenBank/DDBJ whole genome shotgun (WGS) entry which is preliminary data.</text>
</comment>
<gene>
    <name evidence="1" type="ORF">HHL27_13320</name>
</gene>
<sequence length="111" mass="12559">MDETRLPARLEVSGMIRATESHGGFGTVLHKGEPDAGTILVVIEDKQGLGVLYERMPQLDGRRKWTQIKVQDPDNKGEFQDYLDRRKRQDSDVWIVELIVAEGERLILNGG</sequence>
<proteinExistence type="predicted"/>
<dbReference type="Pfam" id="PF07372">
    <property type="entry name" value="DUF1491"/>
    <property type="match status" value="1"/>
</dbReference>
<dbReference type="Gene3D" id="3.40.1530.20">
    <property type="entry name" value="Protein of unknown function (DUF1491)"/>
    <property type="match status" value="1"/>
</dbReference>
<organism evidence="1 2">
    <name type="scientific">Novosphingobium olei</name>
    <dbReference type="NCBI Taxonomy" id="2728851"/>
    <lineage>
        <taxon>Bacteria</taxon>
        <taxon>Pseudomonadati</taxon>
        <taxon>Pseudomonadota</taxon>
        <taxon>Alphaproteobacteria</taxon>
        <taxon>Sphingomonadales</taxon>
        <taxon>Sphingomonadaceae</taxon>
        <taxon>Novosphingobium</taxon>
    </lineage>
</organism>
<reference evidence="1 2" key="1">
    <citation type="submission" date="2020-04" db="EMBL/GenBank/DDBJ databases">
        <title>Novosphingobium sp. TW-4 isolated from soil.</title>
        <authorList>
            <person name="Dahal R.H."/>
            <person name="Chaudhary D.K."/>
        </authorList>
    </citation>
    <scope>NUCLEOTIDE SEQUENCE [LARGE SCALE GENOMIC DNA]</scope>
    <source>
        <strain evidence="1 2">TW-4</strain>
    </source>
</reference>
<evidence type="ECO:0000313" key="1">
    <source>
        <dbReference type="EMBL" id="NML94648.1"/>
    </source>
</evidence>
<dbReference type="Proteomes" id="UP000583556">
    <property type="component" value="Unassembled WGS sequence"/>
</dbReference>
<evidence type="ECO:0000313" key="2">
    <source>
        <dbReference type="Proteomes" id="UP000583556"/>
    </source>
</evidence>
<name>A0A7Y0BQQ5_9SPHN</name>